<gene>
    <name evidence="1" type="ORF">Tco_0625300</name>
</gene>
<evidence type="ECO:0000313" key="1">
    <source>
        <dbReference type="EMBL" id="GJS51938.1"/>
    </source>
</evidence>
<dbReference type="Proteomes" id="UP001151760">
    <property type="component" value="Unassembled WGS sequence"/>
</dbReference>
<protein>
    <recommendedName>
        <fullName evidence="3">Maturase K</fullName>
    </recommendedName>
</protein>
<proteinExistence type="predicted"/>
<sequence length="247" mass="29009">MIDWCLNDVDINVLRFFETKFPAIVYDDALSLKSGFSSEPTVRSQHVDEVNLKNETSLFEYKDERYNVISYNDLFPFNVFSVNDLKLDKDNDDDKIDIKQFLVDIFIEPLHNVRSIDVGTYAQGIRLCLSCLTTTIHEFYWFLPQNWKFCHQAKAISLEDRHFFKLETLKSTMDITEFFKKFKFVCHWANPFKDLKWSNVPGVKLSSLSKLDDTLSSLQALSNLYYIFDGFMDYLWSRELTSPTSAK</sequence>
<evidence type="ECO:0000313" key="2">
    <source>
        <dbReference type="Proteomes" id="UP001151760"/>
    </source>
</evidence>
<name>A0ABQ4WGG8_9ASTR</name>
<comment type="caution">
    <text evidence="1">The sequence shown here is derived from an EMBL/GenBank/DDBJ whole genome shotgun (WGS) entry which is preliminary data.</text>
</comment>
<reference evidence="1" key="1">
    <citation type="journal article" date="2022" name="Int. J. Mol. Sci.">
        <title>Draft Genome of Tanacetum Coccineum: Genomic Comparison of Closely Related Tanacetum-Family Plants.</title>
        <authorList>
            <person name="Yamashiro T."/>
            <person name="Shiraishi A."/>
            <person name="Nakayama K."/>
            <person name="Satake H."/>
        </authorList>
    </citation>
    <scope>NUCLEOTIDE SEQUENCE</scope>
</reference>
<keyword evidence="2" id="KW-1185">Reference proteome</keyword>
<organism evidence="1 2">
    <name type="scientific">Tanacetum coccineum</name>
    <dbReference type="NCBI Taxonomy" id="301880"/>
    <lineage>
        <taxon>Eukaryota</taxon>
        <taxon>Viridiplantae</taxon>
        <taxon>Streptophyta</taxon>
        <taxon>Embryophyta</taxon>
        <taxon>Tracheophyta</taxon>
        <taxon>Spermatophyta</taxon>
        <taxon>Magnoliopsida</taxon>
        <taxon>eudicotyledons</taxon>
        <taxon>Gunneridae</taxon>
        <taxon>Pentapetalae</taxon>
        <taxon>asterids</taxon>
        <taxon>campanulids</taxon>
        <taxon>Asterales</taxon>
        <taxon>Asteraceae</taxon>
        <taxon>Asteroideae</taxon>
        <taxon>Anthemideae</taxon>
        <taxon>Anthemidinae</taxon>
        <taxon>Tanacetum</taxon>
    </lineage>
</organism>
<reference evidence="1" key="2">
    <citation type="submission" date="2022-01" db="EMBL/GenBank/DDBJ databases">
        <authorList>
            <person name="Yamashiro T."/>
            <person name="Shiraishi A."/>
            <person name="Satake H."/>
            <person name="Nakayama K."/>
        </authorList>
    </citation>
    <scope>NUCLEOTIDE SEQUENCE</scope>
</reference>
<accession>A0ABQ4WGG8</accession>
<evidence type="ECO:0008006" key="3">
    <source>
        <dbReference type="Google" id="ProtNLM"/>
    </source>
</evidence>
<dbReference type="EMBL" id="BQNB010008620">
    <property type="protein sequence ID" value="GJS51938.1"/>
    <property type="molecule type" value="Genomic_DNA"/>
</dbReference>